<dbReference type="STRING" id="1838285.SCAL_001524"/>
<comment type="caution">
    <text evidence="1">The sequence shown here is derived from an EMBL/GenBank/DDBJ whole genome shotgun (WGS) entry which is preliminary data.</text>
</comment>
<keyword evidence="2" id="KW-1185">Reference proteome</keyword>
<dbReference type="PATRIC" id="fig|1838285.3.peg.1548"/>
<gene>
    <name evidence="1" type="ORF">SCAL_001524</name>
</gene>
<proteinExistence type="predicted"/>
<dbReference type="AlphaFoldDB" id="A0A1F2P896"/>
<reference evidence="1" key="1">
    <citation type="submission" date="2016-05" db="EMBL/GenBank/DDBJ databases">
        <title>Microbial consortia oxidize butane by reversing methanogenesis.</title>
        <authorList>
            <person name="Laso-Perez R."/>
            <person name="Richter M."/>
            <person name="Wegener G."/>
            <person name="Musat F."/>
        </authorList>
    </citation>
    <scope>NUCLEOTIDE SEQUENCE [LARGE SCALE GENOMIC DNA]</scope>
    <source>
        <strain evidence="1">BOX2</strain>
    </source>
</reference>
<evidence type="ECO:0000313" key="2">
    <source>
        <dbReference type="Proteomes" id="UP000186940"/>
    </source>
</evidence>
<protein>
    <submittedName>
        <fullName evidence="1">Transposase</fullName>
    </submittedName>
</protein>
<accession>A0A1F2P896</accession>
<dbReference type="EMBL" id="LYOS01000005">
    <property type="protein sequence ID" value="OFV67255.1"/>
    <property type="molecule type" value="Genomic_DNA"/>
</dbReference>
<organism evidence="1 2">
    <name type="scientific">Candidatus Syntropharchaeum caldarium</name>
    <dbReference type="NCBI Taxonomy" id="1838285"/>
    <lineage>
        <taxon>Archaea</taxon>
        <taxon>Methanobacteriati</taxon>
        <taxon>Methanobacteriota</taxon>
        <taxon>Stenosarchaea group</taxon>
        <taxon>Methanomicrobia</taxon>
        <taxon>Methanosarcinales</taxon>
        <taxon>ANME-2 cluster</taxon>
        <taxon>Candidatus Syntropharchaeum</taxon>
    </lineage>
</organism>
<evidence type="ECO:0000313" key="1">
    <source>
        <dbReference type="EMBL" id="OFV67255.1"/>
    </source>
</evidence>
<sequence length="184" mass="21781">MLREEGISGEFAGDGTGYSLTVTKHYRTNPKKKGKDFRYVFRIIDIDMGMYVGFGYSSRSEKDAFNKAMKMLKEMGVKMNSISLDKYYSTRKTLKMFGKETAVYVIPKKNLSKIGFDWLRVIERIIETPYKFLKRYFKRNLSESGFSADKRRFGWLIRQKREDRREMALFAIGLWHNIFAIRVR</sequence>
<dbReference type="Proteomes" id="UP000186940">
    <property type="component" value="Unassembled WGS sequence"/>
</dbReference>
<name>A0A1F2P896_9EURY</name>